<evidence type="ECO:0000313" key="1">
    <source>
        <dbReference type="EMBL" id="KAG8227877.1"/>
    </source>
</evidence>
<dbReference type="PANTHER" id="PTHR28670">
    <property type="entry name" value="UV-STIMULATED SCAFFOLD PROTEIN A"/>
    <property type="match status" value="1"/>
</dbReference>
<gene>
    <name evidence="1" type="ORF">J437_LFUL007187</name>
</gene>
<protein>
    <submittedName>
        <fullName evidence="1">Uncharacterized protein</fullName>
    </submittedName>
</protein>
<dbReference type="InterPro" id="IPR049408">
    <property type="entry name" value="UVSSA_N_a-solenoid_rpt"/>
</dbReference>
<sequence length="93" mass="10786">MTYLSNVESLKSAEMSGRILDTSVLQELRSNIEKLTHSGQKTLDEKLLKALKNICKQSDKYVERGYQMILHDLQKDHSEIRYSALQIADELFR</sequence>
<reference evidence="1" key="1">
    <citation type="submission" date="2013-04" db="EMBL/GenBank/DDBJ databases">
        <authorList>
            <person name="Qu J."/>
            <person name="Murali S.C."/>
            <person name="Bandaranaike D."/>
            <person name="Bellair M."/>
            <person name="Blankenburg K."/>
            <person name="Chao H."/>
            <person name="Dinh H."/>
            <person name="Doddapaneni H."/>
            <person name="Downs B."/>
            <person name="Dugan-Rocha S."/>
            <person name="Elkadiri S."/>
            <person name="Gnanaolivu R.D."/>
            <person name="Hernandez B."/>
            <person name="Javaid M."/>
            <person name="Jayaseelan J.C."/>
            <person name="Lee S."/>
            <person name="Li M."/>
            <person name="Ming W."/>
            <person name="Munidasa M."/>
            <person name="Muniz J."/>
            <person name="Nguyen L."/>
            <person name="Ongeri F."/>
            <person name="Osuji N."/>
            <person name="Pu L.-L."/>
            <person name="Puazo M."/>
            <person name="Qu C."/>
            <person name="Quiroz J."/>
            <person name="Raj R."/>
            <person name="Weissenberger G."/>
            <person name="Xin Y."/>
            <person name="Zou X."/>
            <person name="Han Y."/>
            <person name="Richards S."/>
            <person name="Worley K."/>
            <person name="Muzny D."/>
            <person name="Gibbs R."/>
        </authorList>
    </citation>
    <scope>NUCLEOTIDE SEQUENCE</scope>
    <source>
        <strain evidence="1">Sampled in the wild</strain>
    </source>
</reference>
<dbReference type="GO" id="GO:0005694">
    <property type="term" value="C:chromosome"/>
    <property type="evidence" value="ECO:0007669"/>
    <property type="project" value="TreeGrafter"/>
</dbReference>
<accession>A0A8K0K558</accession>
<comment type="caution">
    <text evidence="1">The sequence shown here is derived from an EMBL/GenBank/DDBJ whole genome shotgun (WGS) entry which is preliminary data.</text>
</comment>
<dbReference type="InterPro" id="IPR018610">
    <property type="entry name" value="UVSSA"/>
</dbReference>
<dbReference type="PANTHER" id="PTHR28670:SF1">
    <property type="entry name" value="UV-STIMULATED SCAFFOLD PROTEIN A"/>
    <property type="match status" value="1"/>
</dbReference>
<reference evidence="1" key="2">
    <citation type="submission" date="2017-10" db="EMBL/GenBank/DDBJ databases">
        <title>Ladona fulva Genome sequencing and assembly.</title>
        <authorList>
            <person name="Murali S."/>
            <person name="Richards S."/>
            <person name="Bandaranaike D."/>
            <person name="Bellair M."/>
            <person name="Blankenburg K."/>
            <person name="Chao H."/>
            <person name="Dinh H."/>
            <person name="Doddapaneni H."/>
            <person name="Dugan-Rocha S."/>
            <person name="Elkadiri S."/>
            <person name="Gnanaolivu R."/>
            <person name="Hernandez B."/>
            <person name="Skinner E."/>
            <person name="Javaid M."/>
            <person name="Lee S."/>
            <person name="Li M."/>
            <person name="Ming W."/>
            <person name="Munidasa M."/>
            <person name="Muniz J."/>
            <person name="Nguyen L."/>
            <person name="Hughes D."/>
            <person name="Osuji N."/>
            <person name="Pu L.-L."/>
            <person name="Puazo M."/>
            <person name="Qu C."/>
            <person name="Quiroz J."/>
            <person name="Raj R."/>
            <person name="Weissenberger G."/>
            <person name="Xin Y."/>
            <person name="Zou X."/>
            <person name="Han Y."/>
            <person name="Worley K."/>
            <person name="Muzny D."/>
            <person name="Gibbs R."/>
        </authorList>
    </citation>
    <scope>NUCLEOTIDE SEQUENCE</scope>
    <source>
        <strain evidence="1">Sampled in the wild</strain>
    </source>
</reference>
<dbReference type="Pfam" id="PF20867">
    <property type="entry name" value="UVSSA_N"/>
    <property type="match status" value="1"/>
</dbReference>
<organism evidence="1 2">
    <name type="scientific">Ladona fulva</name>
    <name type="common">Scarce chaser dragonfly</name>
    <name type="synonym">Libellula fulva</name>
    <dbReference type="NCBI Taxonomy" id="123851"/>
    <lineage>
        <taxon>Eukaryota</taxon>
        <taxon>Metazoa</taxon>
        <taxon>Ecdysozoa</taxon>
        <taxon>Arthropoda</taxon>
        <taxon>Hexapoda</taxon>
        <taxon>Insecta</taxon>
        <taxon>Pterygota</taxon>
        <taxon>Palaeoptera</taxon>
        <taxon>Odonata</taxon>
        <taxon>Epiprocta</taxon>
        <taxon>Anisoptera</taxon>
        <taxon>Libelluloidea</taxon>
        <taxon>Libellulidae</taxon>
        <taxon>Ladona</taxon>
    </lineage>
</organism>
<proteinExistence type="predicted"/>
<name>A0A8K0K558_LADFU</name>
<dbReference type="OrthoDB" id="5594015at2759"/>
<dbReference type="GO" id="GO:0009411">
    <property type="term" value="P:response to UV"/>
    <property type="evidence" value="ECO:0007669"/>
    <property type="project" value="InterPro"/>
</dbReference>
<keyword evidence="2" id="KW-1185">Reference proteome</keyword>
<evidence type="ECO:0000313" key="2">
    <source>
        <dbReference type="Proteomes" id="UP000792457"/>
    </source>
</evidence>
<dbReference type="EMBL" id="KZ308346">
    <property type="protein sequence ID" value="KAG8227877.1"/>
    <property type="molecule type" value="Genomic_DNA"/>
</dbReference>
<dbReference type="GO" id="GO:0006283">
    <property type="term" value="P:transcription-coupled nucleotide-excision repair"/>
    <property type="evidence" value="ECO:0007669"/>
    <property type="project" value="TreeGrafter"/>
</dbReference>
<dbReference type="GO" id="GO:0000993">
    <property type="term" value="F:RNA polymerase II complex binding"/>
    <property type="evidence" value="ECO:0007669"/>
    <property type="project" value="TreeGrafter"/>
</dbReference>
<dbReference type="AlphaFoldDB" id="A0A8K0K558"/>
<dbReference type="Proteomes" id="UP000792457">
    <property type="component" value="Unassembled WGS sequence"/>
</dbReference>